<keyword evidence="6" id="KW-1185">Reference proteome</keyword>
<evidence type="ECO:0008006" key="7">
    <source>
        <dbReference type="Google" id="ProtNLM"/>
    </source>
</evidence>
<evidence type="ECO:0000256" key="1">
    <source>
        <dbReference type="ARBA" id="ARBA00007274"/>
    </source>
</evidence>
<name>A0A166XLB7_9GAMM</name>
<comment type="similarity">
    <text evidence="1">Belongs to the transferase hexapeptide repeat family.</text>
</comment>
<evidence type="ECO:0000313" key="6">
    <source>
        <dbReference type="Proteomes" id="UP000076643"/>
    </source>
</evidence>
<evidence type="ECO:0000256" key="4">
    <source>
        <dbReference type="ARBA" id="ARBA00023315"/>
    </source>
</evidence>
<keyword evidence="2" id="KW-0808">Transferase</keyword>
<dbReference type="InterPro" id="IPR011004">
    <property type="entry name" value="Trimer_LpxA-like_sf"/>
</dbReference>
<dbReference type="PATRIC" id="fig|1365250.3.peg.1644"/>
<dbReference type="CDD" id="cd04647">
    <property type="entry name" value="LbH_MAT_like"/>
    <property type="match status" value="1"/>
</dbReference>
<proteinExistence type="inferred from homology"/>
<dbReference type="PANTHER" id="PTHR43300">
    <property type="entry name" value="ACETYLTRANSFERASE"/>
    <property type="match status" value="1"/>
</dbReference>
<protein>
    <recommendedName>
        <fullName evidence="7">Acetyltransferase</fullName>
    </recommendedName>
</protein>
<organism evidence="5 6">
    <name type="scientific">Pseudoalteromonas luteoviolacea DSM 6061</name>
    <dbReference type="NCBI Taxonomy" id="1365250"/>
    <lineage>
        <taxon>Bacteria</taxon>
        <taxon>Pseudomonadati</taxon>
        <taxon>Pseudomonadota</taxon>
        <taxon>Gammaproteobacteria</taxon>
        <taxon>Alteromonadales</taxon>
        <taxon>Pseudoalteromonadaceae</taxon>
        <taxon>Pseudoalteromonas</taxon>
    </lineage>
</organism>
<evidence type="ECO:0000313" key="5">
    <source>
        <dbReference type="EMBL" id="KZN40509.1"/>
    </source>
</evidence>
<dbReference type="SUPFAM" id="SSF51161">
    <property type="entry name" value="Trimeric LpxA-like enzymes"/>
    <property type="match status" value="1"/>
</dbReference>
<dbReference type="Pfam" id="PF14602">
    <property type="entry name" value="Hexapep_2"/>
    <property type="match status" value="1"/>
</dbReference>
<dbReference type="GO" id="GO:0016746">
    <property type="term" value="F:acyltransferase activity"/>
    <property type="evidence" value="ECO:0007669"/>
    <property type="project" value="UniProtKB-KW"/>
</dbReference>
<dbReference type="PANTHER" id="PTHR43300:SF11">
    <property type="entry name" value="ACETYLTRANSFERASE RV3034C-RELATED"/>
    <property type="match status" value="1"/>
</dbReference>
<sequence>MKSKFNRHVSLGDLLTDRWETAKFLGFGEGTTCYNNVLVLGDVRVGKNTWIGPNVILDGSGGPLVIGDYCSISAGVQIYTHDSVEWSTSLGEKPVVKEPTTIGNGVYIGPNSVVQKGVSIGDSAVVGAMSFVNKDVEGNSKVFGCPARVKASKS</sequence>
<dbReference type="EMBL" id="AUYB01000095">
    <property type="protein sequence ID" value="KZN40509.1"/>
    <property type="molecule type" value="Genomic_DNA"/>
</dbReference>
<dbReference type="InterPro" id="IPR050179">
    <property type="entry name" value="Trans_hexapeptide_repeat"/>
</dbReference>
<dbReference type="Proteomes" id="UP000076643">
    <property type="component" value="Unassembled WGS sequence"/>
</dbReference>
<keyword evidence="3" id="KW-0677">Repeat</keyword>
<dbReference type="InterPro" id="IPR001451">
    <property type="entry name" value="Hexapep"/>
</dbReference>
<keyword evidence="4" id="KW-0012">Acyltransferase</keyword>
<accession>A0A166XLB7</accession>
<evidence type="ECO:0000256" key="3">
    <source>
        <dbReference type="ARBA" id="ARBA00022737"/>
    </source>
</evidence>
<dbReference type="PROSITE" id="PS00101">
    <property type="entry name" value="HEXAPEP_TRANSFERASES"/>
    <property type="match status" value="1"/>
</dbReference>
<gene>
    <name evidence="5" type="ORF">N475_12070</name>
</gene>
<dbReference type="InterPro" id="IPR018357">
    <property type="entry name" value="Hexapep_transf_CS"/>
</dbReference>
<evidence type="ECO:0000256" key="2">
    <source>
        <dbReference type="ARBA" id="ARBA00022679"/>
    </source>
</evidence>
<reference evidence="5 6" key="1">
    <citation type="submission" date="2013-07" db="EMBL/GenBank/DDBJ databases">
        <title>Comparative Genomic and Metabolomic Analysis of Twelve Strains of Pseudoalteromonas luteoviolacea.</title>
        <authorList>
            <person name="Vynne N.G."/>
            <person name="Mansson M."/>
            <person name="Gram L."/>
        </authorList>
    </citation>
    <scope>NUCLEOTIDE SEQUENCE [LARGE SCALE GENOMIC DNA]</scope>
    <source>
        <strain evidence="5 6">DSM 6061</strain>
    </source>
</reference>
<comment type="caution">
    <text evidence="5">The sequence shown here is derived from an EMBL/GenBank/DDBJ whole genome shotgun (WGS) entry which is preliminary data.</text>
</comment>
<dbReference type="AlphaFoldDB" id="A0A166XLB7"/>
<dbReference type="Pfam" id="PF00132">
    <property type="entry name" value="Hexapep"/>
    <property type="match status" value="1"/>
</dbReference>
<dbReference type="Gene3D" id="2.160.10.10">
    <property type="entry name" value="Hexapeptide repeat proteins"/>
    <property type="match status" value="1"/>
</dbReference>